<dbReference type="PROSITE" id="PS51450">
    <property type="entry name" value="LRR"/>
    <property type="match status" value="1"/>
</dbReference>
<dbReference type="Gene3D" id="3.80.10.10">
    <property type="entry name" value="Ribonuclease Inhibitor"/>
    <property type="match status" value="3"/>
</dbReference>
<evidence type="ECO:0000256" key="6">
    <source>
        <dbReference type="ARBA" id="ARBA00022737"/>
    </source>
</evidence>
<dbReference type="Pfam" id="PF13676">
    <property type="entry name" value="TIR_2"/>
    <property type="match status" value="1"/>
</dbReference>
<dbReference type="InterPro" id="IPR001611">
    <property type="entry name" value="Leu-rich_rpt"/>
</dbReference>
<evidence type="ECO:0000256" key="8">
    <source>
        <dbReference type="ARBA" id="ARBA00023136"/>
    </source>
</evidence>
<evidence type="ECO:0000313" key="14">
    <source>
        <dbReference type="Proteomes" id="UP001153292"/>
    </source>
</evidence>
<evidence type="ECO:0000256" key="7">
    <source>
        <dbReference type="ARBA" id="ARBA00022989"/>
    </source>
</evidence>
<dbReference type="SMART" id="SM00255">
    <property type="entry name" value="TIR"/>
    <property type="match status" value="1"/>
</dbReference>
<dbReference type="Proteomes" id="UP001153292">
    <property type="component" value="Chromosome 13"/>
</dbReference>
<keyword evidence="6" id="KW-0677">Repeat</keyword>
<evidence type="ECO:0000313" key="13">
    <source>
        <dbReference type="EMBL" id="CAH0672854.1"/>
    </source>
</evidence>
<dbReference type="PANTHER" id="PTHR24365:SF541">
    <property type="entry name" value="PROTEIN TOLL-RELATED"/>
    <property type="match status" value="1"/>
</dbReference>
<organism evidence="13 14">
    <name type="scientific">Chilo suppressalis</name>
    <name type="common">Asiatic rice borer moth</name>
    <dbReference type="NCBI Taxonomy" id="168631"/>
    <lineage>
        <taxon>Eukaryota</taxon>
        <taxon>Metazoa</taxon>
        <taxon>Ecdysozoa</taxon>
        <taxon>Arthropoda</taxon>
        <taxon>Hexapoda</taxon>
        <taxon>Insecta</taxon>
        <taxon>Pterygota</taxon>
        <taxon>Neoptera</taxon>
        <taxon>Endopterygota</taxon>
        <taxon>Lepidoptera</taxon>
        <taxon>Glossata</taxon>
        <taxon>Ditrysia</taxon>
        <taxon>Pyraloidea</taxon>
        <taxon>Crambidae</taxon>
        <taxon>Crambinae</taxon>
        <taxon>Chilo</taxon>
    </lineage>
</organism>
<keyword evidence="14" id="KW-1185">Reference proteome</keyword>
<dbReference type="InterPro" id="IPR035897">
    <property type="entry name" value="Toll_tir_struct_dom_sf"/>
</dbReference>
<evidence type="ECO:0000256" key="9">
    <source>
        <dbReference type="ARBA" id="ARBA00023170"/>
    </source>
</evidence>
<proteinExistence type="inferred from homology"/>
<keyword evidence="3" id="KW-0433">Leucine-rich repeat</keyword>
<protein>
    <recommendedName>
        <fullName evidence="12">TIR domain-containing protein</fullName>
    </recommendedName>
</protein>
<dbReference type="SUPFAM" id="SSF52058">
    <property type="entry name" value="L domain-like"/>
    <property type="match status" value="1"/>
</dbReference>
<reference evidence="13" key="1">
    <citation type="submission" date="2021-12" db="EMBL/GenBank/DDBJ databases">
        <authorList>
            <person name="King R."/>
        </authorList>
    </citation>
    <scope>NUCLEOTIDE SEQUENCE</scope>
</reference>
<dbReference type="InterPro" id="IPR003591">
    <property type="entry name" value="Leu-rich_rpt_typical-subtyp"/>
</dbReference>
<dbReference type="Pfam" id="PF13855">
    <property type="entry name" value="LRR_8"/>
    <property type="match status" value="1"/>
</dbReference>
<keyword evidence="7 11" id="KW-1133">Transmembrane helix</keyword>
<name>A0ABN8EC94_CHISP</name>
<keyword evidence="10" id="KW-0325">Glycoprotein</keyword>
<evidence type="ECO:0000256" key="11">
    <source>
        <dbReference type="SAM" id="Phobius"/>
    </source>
</evidence>
<sequence length="927" mass="102700">MDQLSMAKSRVFVWWLIWCVAATTELVLGNLMCPTDVGSRCILKSSSTNEYFFNVNGFDEMYEINVGNSFRMSCAKTPLNDAAWPQFSTETVFRRVYLKHCAPPSPPATYTTALRRLNVTVIDKLVLDPLPAGTRVTRTSLVDLPRTVSTLEIYAGVQSPPLPMDSDLFDALDQLRALKLFGVKPGRMPPRLEQLTIRKTGLLRLPEPLEYLETLEFSDSNLEVEAQMEKLTRLQSLTLTVPLSAVPALPPRVKKVSLMTIKDRSPAPFRQCAHLESLTMVHVKVSRLPAAWVAECPVLCNLTLNWLMDLTELPAGFLNGTNELQRLQIKNSQLKTLPADLFKYSLRLREIDLSSNMLESLPNELFVLVASRLQSLDLSDNRLHAVCDAVEHLAALRTLILSENPLLDLCPSSNNDLLYKERSCLKEARDLELLELSKVGATRICADWLRDMHYLARLDLTGNNITTLWLSDLNSLKRNQNSVIDLSRNNVSTLDANERDYNISLYEMQNDKPLQVMLTSEFSCDCSSYWFWRAARDRRVPVGALCAGGTPLTEVPATRLVCELPAPECGGAGAALCRCWSVPHAGGVRAVCPHPAPPALLRRADLRALVLTGAGLRALPARLPPRLDYLDVNNNSISRATAEEGAALFRSARRVRLTNNPLACDCNPHSILPILRAHTDQVENLNMTLCSDGRSVLEALAQECEDARGGAGSRPTRSTGALAALLVAAAAAAAVALTVILSRPELRMQIKAWLHARGCRGCWISRKREAGDDGRIFDVFVSYAPHDERFVAESIVPFLEKHGYAVCVKYREWPPGAWIPTQIELSVHASRRTLSVYSAAWGADGDAWAAAELRAAHAAALRERRPRLVLLLLAPLPEDLASLARAHTVLHWYRRAATPAPPAACWDRLLYALPPPADRADPAPVKY</sequence>
<dbReference type="SUPFAM" id="SSF52200">
    <property type="entry name" value="Toll/Interleukin receptor TIR domain"/>
    <property type="match status" value="1"/>
</dbReference>
<evidence type="ECO:0000256" key="5">
    <source>
        <dbReference type="ARBA" id="ARBA00022729"/>
    </source>
</evidence>
<evidence type="ECO:0000256" key="2">
    <source>
        <dbReference type="ARBA" id="ARBA00009634"/>
    </source>
</evidence>
<feature type="transmembrane region" description="Helical" evidence="11">
    <location>
        <begin position="12"/>
        <end position="32"/>
    </location>
</feature>
<evidence type="ECO:0000256" key="3">
    <source>
        <dbReference type="ARBA" id="ARBA00022614"/>
    </source>
</evidence>
<dbReference type="PANTHER" id="PTHR24365">
    <property type="entry name" value="TOLL-LIKE RECEPTOR"/>
    <property type="match status" value="1"/>
</dbReference>
<keyword evidence="9" id="KW-0675">Receptor</keyword>
<dbReference type="PROSITE" id="PS50104">
    <property type="entry name" value="TIR"/>
    <property type="match status" value="1"/>
</dbReference>
<dbReference type="InterPro" id="IPR032675">
    <property type="entry name" value="LRR_dom_sf"/>
</dbReference>
<feature type="domain" description="TIR" evidence="12">
    <location>
        <begin position="775"/>
        <end position="913"/>
    </location>
</feature>
<evidence type="ECO:0000256" key="4">
    <source>
        <dbReference type="ARBA" id="ARBA00022692"/>
    </source>
</evidence>
<comment type="subcellular location">
    <subcellularLocation>
        <location evidence="1">Membrane</location>
        <topology evidence="1">Single-pass membrane protein</topology>
    </subcellularLocation>
</comment>
<keyword evidence="4 11" id="KW-0812">Transmembrane</keyword>
<gene>
    <name evidence="13" type="ORF">CHILSU_LOCUS2446</name>
</gene>
<evidence type="ECO:0000256" key="1">
    <source>
        <dbReference type="ARBA" id="ARBA00004167"/>
    </source>
</evidence>
<keyword evidence="5" id="KW-0732">Signal</keyword>
<dbReference type="Gene3D" id="3.40.50.10140">
    <property type="entry name" value="Toll/interleukin-1 receptor homology (TIR) domain"/>
    <property type="match status" value="1"/>
</dbReference>
<feature type="transmembrane region" description="Helical" evidence="11">
    <location>
        <begin position="721"/>
        <end position="741"/>
    </location>
</feature>
<dbReference type="SMART" id="SM00369">
    <property type="entry name" value="LRR_TYP"/>
    <property type="match status" value="5"/>
</dbReference>
<comment type="similarity">
    <text evidence="2">Belongs to the Toll-like receptor family.</text>
</comment>
<evidence type="ECO:0000259" key="12">
    <source>
        <dbReference type="PROSITE" id="PS50104"/>
    </source>
</evidence>
<evidence type="ECO:0000256" key="10">
    <source>
        <dbReference type="ARBA" id="ARBA00023180"/>
    </source>
</evidence>
<dbReference type="InterPro" id="IPR000157">
    <property type="entry name" value="TIR_dom"/>
</dbReference>
<accession>A0ABN8EC94</accession>
<dbReference type="EMBL" id="OU963906">
    <property type="protein sequence ID" value="CAH0672854.1"/>
    <property type="molecule type" value="Genomic_DNA"/>
</dbReference>
<keyword evidence="8 11" id="KW-0472">Membrane</keyword>